<keyword evidence="10" id="KW-0804">Transcription</keyword>
<keyword evidence="13" id="KW-1185">Reference proteome</keyword>
<dbReference type="OrthoDB" id="5242893at2"/>
<keyword evidence="9" id="KW-0238">DNA-binding</keyword>
<feature type="binding site" evidence="11">
    <location>
        <position position="90"/>
    </location>
    <ligand>
        <name>Zn(2+)</name>
        <dbReference type="ChEBI" id="CHEBI:29105"/>
    </ligand>
</feature>
<evidence type="ECO:0000256" key="11">
    <source>
        <dbReference type="PIRSR" id="PIRSR602481-1"/>
    </source>
</evidence>
<sequence>MTDSERLQQAGLRVTAPRLATLEVLREPGHLTAEEVYQRVAETLPGTSLQAVYNVLAAFTEAELVRRVEFPGSPWRYESRVGDNHHHVVCSGCGAVADIDCVVGHAPCLTPSDASGFVLTRAEVTFEGLCAACAAAADRESLASA</sequence>
<dbReference type="GO" id="GO:0005737">
    <property type="term" value="C:cytoplasm"/>
    <property type="evidence" value="ECO:0007669"/>
    <property type="project" value="UniProtKB-SubCell"/>
</dbReference>
<dbReference type="SUPFAM" id="SSF46785">
    <property type="entry name" value="Winged helix' DNA-binding domain"/>
    <property type="match status" value="1"/>
</dbReference>
<evidence type="ECO:0000256" key="1">
    <source>
        <dbReference type="ARBA" id="ARBA00004496"/>
    </source>
</evidence>
<evidence type="ECO:0000256" key="3">
    <source>
        <dbReference type="ARBA" id="ARBA00022490"/>
    </source>
</evidence>
<feature type="binding site" evidence="11">
    <location>
        <position position="93"/>
    </location>
    <ligand>
        <name>Zn(2+)</name>
        <dbReference type="ChEBI" id="CHEBI:29105"/>
    </ligand>
</feature>
<evidence type="ECO:0000256" key="2">
    <source>
        <dbReference type="ARBA" id="ARBA00007957"/>
    </source>
</evidence>
<name>A0A1T5JP94_9MICO</name>
<keyword evidence="4" id="KW-0678">Repressor</keyword>
<keyword evidence="5 11" id="KW-0479">Metal-binding</keyword>
<reference evidence="12 13" key="1">
    <citation type="submission" date="2017-02" db="EMBL/GenBank/DDBJ databases">
        <authorList>
            <person name="Peterson S.W."/>
        </authorList>
    </citation>
    <scope>NUCLEOTIDE SEQUENCE [LARGE SCALE GENOMIC DNA]</scope>
    <source>
        <strain evidence="12 13">VKM Ac-2059</strain>
    </source>
</reference>
<evidence type="ECO:0000256" key="7">
    <source>
        <dbReference type="ARBA" id="ARBA00023004"/>
    </source>
</evidence>
<keyword evidence="7" id="KW-0408">Iron</keyword>
<dbReference type="EMBL" id="FUZP01000001">
    <property type="protein sequence ID" value="SKC53162.1"/>
    <property type="molecule type" value="Genomic_DNA"/>
</dbReference>
<dbReference type="GO" id="GO:0000976">
    <property type="term" value="F:transcription cis-regulatory region binding"/>
    <property type="evidence" value="ECO:0007669"/>
    <property type="project" value="TreeGrafter"/>
</dbReference>
<evidence type="ECO:0000313" key="12">
    <source>
        <dbReference type="EMBL" id="SKC53162.1"/>
    </source>
</evidence>
<evidence type="ECO:0000256" key="8">
    <source>
        <dbReference type="ARBA" id="ARBA00023015"/>
    </source>
</evidence>
<dbReference type="Gene3D" id="3.30.1490.190">
    <property type="match status" value="1"/>
</dbReference>
<dbReference type="GO" id="GO:1900376">
    <property type="term" value="P:regulation of secondary metabolite biosynthetic process"/>
    <property type="evidence" value="ECO:0007669"/>
    <property type="project" value="TreeGrafter"/>
</dbReference>
<dbReference type="CDD" id="cd07153">
    <property type="entry name" value="Fur_like"/>
    <property type="match status" value="1"/>
</dbReference>
<gene>
    <name evidence="12" type="ORF">SAMN06309945_1742</name>
</gene>
<dbReference type="Proteomes" id="UP000190857">
    <property type="component" value="Unassembled WGS sequence"/>
</dbReference>
<dbReference type="PANTHER" id="PTHR33202:SF18">
    <property type="entry name" value="TRANSCRIPTIONAL REGULATOR FURA"/>
    <property type="match status" value="1"/>
</dbReference>
<dbReference type="STRING" id="123320.SAMN06309945_1742"/>
<dbReference type="GO" id="GO:0008270">
    <property type="term" value="F:zinc ion binding"/>
    <property type="evidence" value="ECO:0007669"/>
    <property type="project" value="TreeGrafter"/>
</dbReference>
<dbReference type="AlphaFoldDB" id="A0A1T5JP94"/>
<feature type="binding site" evidence="11">
    <location>
        <position position="130"/>
    </location>
    <ligand>
        <name>Zn(2+)</name>
        <dbReference type="ChEBI" id="CHEBI:29105"/>
    </ligand>
</feature>
<dbReference type="InterPro" id="IPR036390">
    <property type="entry name" value="WH_DNA-bd_sf"/>
</dbReference>
<proteinExistence type="inferred from homology"/>
<evidence type="ECO:0000256" key="10">
    <source>
        <dbReference type="ARBA" id="ARBA00023163"/>
    </source>
</evidence>
<dbReference type="RefSeq" id="WP_079727714.1">
    <property type="nucleotide sequence ID" value="NZ_FUZP01000001.1"/>
</dbReference>
<keyword evidence="8" id="KW-0805">Transcription regulation</keyword>
<comment type="subcellular location">
    <subcellularLocation>
        <location evidence="1">Cytoplasm</location>
    </subcellularLocation>
</comment>
<dbReference type="GO" id="GO:0045892">
    <property type="term" value="P:negative regulation of DNA-templated transcription"/>
    <property type="evidence" value="ECO:0007669"/>
    <property type="project" value="TreeGrafter"/>
</dbReference>
<accession>A0A1T5JP94</accession>
<dbReference type="GO" id="GO:0003700">
    <property type="term" value="F:DNA-binding transcription factor activity"/>
    <property type="evidence" value="ECO:0007669"/>
    <property type="project" value="InterPro"/>
</dbReference>
<evidence type="ECO:0000256" key="5">
    <source>
        <dbReference type="ARBA" id="ARBA00022723"/>
    </source>
</evidence>
<feature type="binding site" evidence="11">
    <location>
        <position position="133"/>
    </location>
    <ligand>
        <name>Zn(2+)</name>
        <dbReference type="ChEBI" id="CHEBI:29105"/>
    </ligand>
</feature>
<dbReference type="InterPro" id="IPR043135">
    <property type="entry name" value="Fur_C"/>
</dbReference>
<keyword evidence="6 11" id="KW-0862">Zinc</keyword>
<evidence type="ECO:0000256" key="6">
    <source>
        <dbReference type="ARBA" id="ARBA00022833"/>
    </source>
</evidence>
<organism evidence="12 13">
    <name type="scientific">Okibacterium fritillariae</name>
    <dbReference type="NCBI Taxonomy" id="123320"/>
    <lineage>
        <taxon>Bacteria</taxon>
        <taxon>Bacillati</taxon>
        <taxon>Actinomycetota</taxon>
        <taxon>Actinomycetes</taxon>
        <taxon>Micrococcales</taxon>
        <taxon>Microbacteriaceae</taxon>
        <taxon>Okibacterium</taxon>
    </lineage>
</organism>
<dbReference type="InterPro" id="IPR036388">
    <property type="entry name" value="WH-like_DNA-bd_sf"/>
</dbReference>
<evidence type="ECO:0000256" key="4">
    <source>
        <dbReference type="ARBA" id="ARBA00022491"/>
    </source>
</evidence>
<evidence type="ECO:0000313" key="13">
    <source>
        <dbReference type="Proteomes" id="UP000190857"/>
    </source>
</evidence>
<comment type="cofactor">
    <cofactor evidence="11">
        <name>Zn(2+)</name>
        <dbReference type="ChEBI" id="CHEBI:29105"/>
    </cofactor>
    <text evidence="11">Binds 1 zinc ion per subunit.</text>
</comment>
<dbReference type="PANTHER" id="PTHR33202">
    <property type="entry name" value="ZINC UPTAKE REGULATION PROTEIN"/>
    <property type="match status" value="1"/>
</dbReference>
<dbReference type="Pfam" id="PF01475">
    <property type="entry name" value="FUR"/>
    <property type="match status" value="1"/>
</dbReference>
<comment type="similarity">
    <text evidence="2">Belongs to the Fur family.</text>
</comment>
<dbReference type="InterPro" id="IPR002481">
    <property type="entry name" value="FUR"/>
</dbReference>
<evidence type="ECO:0000256" key="9">
    <source>
        <dbReference type="ARBA" id="ARBA00023125"/>
    </source>
</evidence>
<dbReference type="Gene3D" id="1.10.10.10">
    <property type="entry name" value="Winged helix-like DNA-binding domain superfamily/Winged helix DNA-binding domain"/>
    <property type="match status" value="1"/>
</dbReference>
<protein>
    <submittedName>
        <fullName evidence="12">Fur family transcriptional regulator, ferric uptake regulator</fullName>
    </submittedName>
</protein>
<keyword evidence="3" id="KW-0963">Cytoplasm</keyword>